<dbReference type="Gene3D" id="1.10.3660.10">
    <property type="entry name" value="6-phosphogluconate dehydrogenase C-terminal like domain"/>
    <property type="match status" value="1"/>
</dbReference>
<dbReference type="Pfam" id="PF20463">
    <property type="entry name" value="PDH_C"/>
    <property type="match status" value="1"/>
</dbReference>
<dbReference type="Pfam" id="PF02153">
    <property type="entry name" value="PDH_N"/>
    <property type="match status" value="1"/>
</dbReference>
<protein>
    <submittedName>
        <fullName evidence="3">Prephenate dehydrogenase</fullName>
        <ecNumber evidence="3">1.3.1.12</ecNumber>
    </submittedName>
</protein>
<dbReference type="SUPFAM" id="SSF48179">
    <property type="entry name" value="6-phosphogluconate dehydrogenase C-terminal domain-like"/>
    <property type="match status" value="1"/>
</dbReference>
<dbReference type="PANTHER" id="PTHR21363">
    <property type="entry name" value="PREPHENATE DEHYDROGENASE"/>
    <property type="match status" value="1"/>
</dbReference>
<dbReference type="SUPFAM" id="SSF51735">
    <property type="entry name" value="NAD(P)-binding Rossmann-fold domains"/>
    <property type="match status" value="1"/>
</dbReference>
<evidence type="ECO:0000313" key="4">
    <source>
        <dbReference type="Proteomes" id="UP000611723"/>
    </source>
</evidence>
<dbReference type="Proteomes" id="UP000611723">
    <property type="component" value="Unassembled WGS sequence"/>
</dbReference>
<comment type="caution">
    <text evidence="3">The sequence shown here is derived from an EMBL/GenBank/DDBJ whole genome shotgun (WGS) entry which is preliminary data.</text>
</comment>
<dbReference type="RefSeq" id="WP_201431161.1">
    <property type="nucleotide sequence ID" value="NZ_JAEQBW010000004.1"/>
</dbReference>
<keyword evidence="4" id="KW-1185">Reference proteome</keyword>
<dbReference type="NCBIfam" id="NF006307">
    <property type="entry name" value="PRK08507.1"/>
    <property type="match status" value="1"/>
</dbReference>
<gene>
    <name evidence="3" type="ORF">JKA74_10545</name>
</gene>
<dbReference type="PROSITE" id="PS51176">
    <property type="entry name" value="PDH_ADH"/>
    <property type="match status" value="1"/>
</dbReference>
<dbReference type="InterPro" id="IPR003099">
    <property type="entry name" value="Prephen_DH"/>
</dbReference>
<dbReference type="PANTHER" id="PTHR21363:SF0">
    <property type="entry name" value="PREPHENATE DEHYDROGENASE [NADP(+)]"/>
    <property type="match status" value="1"/>
</dbReference>
<keyword evidence="1 3" id="KW-0560">Oxidoreductase</keyword>
<dbReference type="FunFam" id="3.40.50.720:FF:000208">
    <property type="entry name" value="Prephenate dehydrogenase"/>
    <property type="match status" value="1"/>
</dbReference>
<dbReference type="InterPro" id="IPR036291">
    <property type="entry name" value="NAD(P)-bd_dom_sf"/>
</dbReference>
<evidence type="ECO:0000259" key="2">
    <source>
        <dbReference type="PROSITE" id="PS51176"/>
    </source>
</evidence>
<dbReference type="Gene3D" id="3.40.50.720">
    <property type="entry name" value="NAD(P)-binding Rossmann-like Domain"/>
    <property type="match status" value="1"/>
</dbReference>
<dbReference type="EMBL" id="JAEQBW010000004">
    <property type="protein sequence ID" value="MBK6265476.1"/>
    <property type="molecule type" value="Genomic_DNA"/>
</dbReference>
<name>A0A934WYY2_9BACT</name>
<accession>A0A934WYY2</accession>
<feature type="domain" description="Prephenate/arogenate dehydrogenase" evidence="2">
    <location>
        <begin position="1"/>
        <end position="279"/>
    </location>
</feature>
<dbReference type="GO" id="GO:0070403">
    <property type="term" value="F:NAD+ binding"/>
    <property type="evidence" value="ECO:0007669"/>
    <property type="project" value="InterPro"/>
</dbReference>
<dbReference type="InterPro" id="IPR046826">
    <property type="entry name" value="PDH_N"/>
</dbReference>
<dbReference type="InterPro" id="IPR050812">
    <property type="entry name" value="Preph/Arog_dehydrog"/>
</dbReference>
<evidence type="ECO:0000313" key="3">
    <source>
        <dbReference type="EMBL" id="MBK6265476.1"/>
    </source>
</evidence>
<dbReference type="GO" id="GO:0004665">
    <property type="term" value="F:prephenate dehydrogenase (NADP+) activity"/>
    <property type="evidence" value="ECO:0007669"/>
    <property type="project" value="InterPro"/>
</dbReference>
<evidence type="ECO:0000256" key="1">
    <source>
        <dbReference type="ARBA" id="ARBA00023002"/>
    </source>
</evidence>
<dbReference type="InterPro" id="IPR046825">
    <property type="entry name" value="PDH_C"/>
</dbReference>
<reference evidence="3" key="1">
    <citation type="submission" date="2021-01" db="EMBL/GenBank/DDBJ databases">
        <title>Marivirga aurantiaca sp. nov., isolated from intertidal surface sediments.</title>
        <authorList>
            <person name="Zhang M."/>
        </authorList>
    </citation>
    <scope>NUCLEOTIDE SEQUENCE</scope>
    <source>
        <strain evidence="3">S37H4</strain>
    </source>
</reference>
<sequence>MKTAIVGTGLIGGSLALALKKTGFASNIIGVDKNPDNLQKAMSLGIIDSQATLPEACQMADLIVLAIPVDAIYYILVEVLDKIHERTIVVDMGSTKSKICQLVKDHPKRQNFVASHPIAGTENAGPEAALVNLFQGKKAIICEEQRSSKPALELAISMYKTLEMNIEIMEPEIHDLHIAYVSHLSHISAFSLGLTALDMAVKEKDMFKMAGGGFSSTVRLAKSSPEMWGPIFEQNNENISAALGEYIDHLIAFKKAIDEGNTTRTKELMEKAAIIRSKI</sequence>
<organism evidence="3 4">
    <name type="scientific">Marivirga aurantiaca</name>
    <dbReference type="NCBI Taxonomy" id="2802615"/>
    <lineage>
        <taxon>Bacteria</taxon>
        <taxon>Pseudomonadati</taxon>
        <taxon>Bacteroidota</taxon>
        <taxon>Cytophagia</taxon>
        <taxon>Cytophagales</taxon>
        <taxon>Marivirgaceae</taxon>
        <taxon>Marivirga</taxon>
    </lineage>
</organism>
<dbReference type="AlphaFoldDB" id="A0A934WYY2"/>
<proteinExistence type="predicted"/>
<dbReference type="GO" id="GO:0008977">
    <property type="term" value="F:prephenate dehydrogenase (NAD+) activity"/>
    <property type="evidence" value="ECO:0007669"/>
    <property type="project" value="UniProtKB-EC"/>
</dbReference>
<dbReference type="InterPro" id="IPR008927">
    <property type="entry name" value="6-PGluconate_DH-like_C_sf"/>
</dbReference>
<dbReference type="GO" id="GO:0006571">
    <property type="term" value="P:tyrosine biosynthetic process"/>
    <property type="evidence" value="ECO:0007669"/>
    <property type="project" value="InterPro"/>
</dbReference>
<dbReference type="EC" id="1.3.1.12" evidence="3"/>